<feature type="signal peptide" evidence="1">
    <location>
        <begin position="1"/>
        <end position="39"/>
    </location>
</feature>
<protein>
    <submittedName>
        <fullName evidence="2">DUF1800 domain-containing protein</fullName>
    </submittedName>
</protein>
<name>A0A956NB21_UNCEI</name>
<reference evidence="2" key="1">
    <citation type="submission" date="2020-04" db="EMBL/GenBank/DDBJ databases">
        <authorList>
            <person name="Zhang T."/>
        </authorList>
    </citation>
    <scope>NUCLEOTIDE SEQUENCE</scope>
    <source>
        <strain evidence="2">HKST-UBA02</strain>
    </source>
</reference>
<dbReference type="Pfam" id="PF08811">
    <property type="entry name" value="DUF1800"/>
    <property type="match status" value="1"/>
</dbReference>
<sequence>MKTTRPNGRWGSLAREVRPMAVLSSLTLLLASSVSSSFAETESADNQRRDRALIFKQTYEERVAAWQADRADDVFRLGPEQMTRAELEQRLEEQALHANRVQPNEADVDHGGSSPVTTTTWAPYTGTFGTEEAAHLLRRTVVGATYQEIEDAAAQGLAATVAQLLAPQFPPAAPGAWATEPIPDMTGWTQEEMDAYYQALGEHIDVLMGWWPDVIVDSGPNITESMTHFWHDHFATSIEKVYYPQSMYTQNALLRQYALGNVKDMALAVSLDPAMLLWLDNQWNWVGQINENFARELLELFTLGVGNYTQEDIVETARAFTGYLTYDGVTSQLEPWAHDYGTKTILGQTGEWFAEDVIDIVFAEDQCARFLCTKLYKWYVDEYPDPQRVEELATILRNNNYEILPVLQTIFTSEHFFDPEFRGSVISDGVDHYLGRVRAFELGADANFATYGAFQRDWMDWSTWIYGHRLFEPPNVAGWPGYRTWINSYTLPWRKELDVSLVDGEIYGNPLDMQLDVMAIANQFPNPNNPYNIVDGFALVLFGMPPTELVWNRMLDELLQGGEPWEWDMNDPSAEARMQGLVRLALRLPDAQAK</sequence>
<dbReference type="EMBL" id="JAGQHS010000030">
    <property type="protein sequence ID" value="MCA9755696.1"/>
    <property type="molecule type" value="Genomic_DNA"/>
</dbReference>
<dbReference type="Proteomes" id="UP000739538">
    <property type="component" value="Unassembled WGS sequence"/>
</dbReference>
<gene>
    <name evidence="2" type="ORF">KDA27_07840</name>
</gene>
<evidence type="ECO:0000256" key="1">
    <source>
        <dbReference type="SAM" id="SignalP"/>
    </source>
</evidence>
<comment type="caution">
    <text evidence="2">The sequence shown here is derived from an EMBL/GenBank/DDBJ whole genome shotgun (WGS) entry which is preliminary data.</text>
</comment>
<proteinExistence type="predicted"/>
<dbReference type="InterPro" id="IPR014917">
    <property type="entry name" value="DUF1800"/>
</dbReference>
<feature type="chain" id="PRO_5037338113" evidence="1">
    <location>
        <begin position="40"/>
        <end position="594"/>
    </location>
</feature>
<evidence type="ECO:0000313" key="3">
    <source>
        <dbReference type="Proteomes" id="UP000739538"/>
    </source>
</evidence>
<organism evidence="2 3">
    <name type="scientific">Eiseniibacteriota bacterium</name>
    <dbReference type="NCBI Taxonomy" id="2212470"/>
    <lineage>
        <taxon>Bacteria</taxon>
        <taxon>Candidatus Eiseniibacteriota</taxon>
    </lineage>
</organism>
<reference evidence="2" key="2">
    <citation type="journal article" date="2021" name="Microbiome">
        <title>Successional dynamics and alternative stable states in a saline activated sludge microbial community over 9 years.</title>
        <authorList>
            <person name="Wang Y."/>
            <person name="Ye J."/>
            <person name="Ju F."/>
            <person name="Liu L."/>
            <person name="Boyd J.A."/>
            <person name="Deng Y."/>
            <person name="Parks D.H."/>
            <person name="Jiang X."/>
            <person name="Yin X."/>
            <person name="Woodcroft B.J."/>
            <person name="Tyson G.W."/>
            <person name="Hugenholtz P."/>
            <person name="Polz M.F."/>
            <person name="Zhang T."/>
        </authorList>
    </citation>
    <scope>NUCLEOTIDE SEQUENCE</scope>
    <source>
        <strain evidence="2">HKST-UBA02</strain>
    </source>
</reference>
<accession>A0A956NB21</accession>
<dbReference type="AlphaFoldDB" id="A0A956NB21"/>
<evidence type="ECO:0000313" key="2">
    <source>
        <dbReference type="EMBL" id="MCA9755696.1"/>
    </source>
</evidence>
<keyword evidence="1" id="KW-0732">Signal</keyword>